<evidence type="ECO:0000313" key="1">
    <source>
        <dbReference type="EMBL" id="MBC5623127.1"/>
    </source>
</evidence>
<dbReference type="PROSITE" id="PS51257">
    <property type="entry name" value="PROKAR_LIPOPROTEIN"/>
    <property type="match status" value="1"/>
</dbReference>
<name>A0ABR7D5U6_9BACT</name>
<keyword evidence="2" id="KW-1185">Reference proteome</keyword>
<proteinExistence type="predicted"/>
<organism evidence="1 2">
    <name type="scientific">Butyricimonas hominis</name>
    <dbReference type="NCBI Taxonomy" id="2763032"/>
    <lineage>
        <taxon>Bacteria</taxon>
        <taxon>Pseudomonadati</taxon>
        <taxon>Bacteroidota</taxon>
        <taxon>Bacteroidia</taxon>
        <taxon>Bacteroidales</taxon>
        <taxon>Odoribacteraceae</taxon>
        <taxon>Butyricimonas</taxon>
    </lineage>
</organism>
<dbReference type="NCBIfam" id="TIGR04134">
    <property type="entry name" value="lipo_with_rSAM"/>
    <property type="match status" value="1"/>
</dbReference>
<protein>
    <submittedName>
        <fullName evidence="1">Radical SAM-associated putative lipoprotein</fullName>
    </submittedName>
</protein>
<gene>
    <name evidence="1" type="ORF">H8S64_18700</name>
</gene>
<accession>A0ABR7D5U6</accession>
<dbReference type="RefSeq" id="WP_099294154.1">
    <property type="nucleotide sequence ID" value="NZ_JACOOH010000009.1"/>
</dbReference>
<sequence length="167" mass="19431">MKRLKSYMTGAWKWLLSSLWVVFGFTACEEEYEASMYGSPHATFVIKGKVENSAKQGLPRVQIVIPLYEVRDTVEGVPVKKEYGDTLYTDQRGQFFWERVDYPGGKDFELRFYDIYPREGCDACQADTLKVSFSRDELIKGEDDDNSWYFGRADKNITVVLEEKRDE</sequence>
<keyword evidence="1" id="KW-0449">Lipoprotein</keyword>
<comment type="caution">
    <text evidence="1">The sequence shown here is derived from an EMBL/GenBank/DDBJ whole genome shotgun (WGS) entry which is preliminary data.</text>
</comment>
<dbReference type="Proteomes" id="UP000646484">
    <property type="component" value="Unassembled WGS sequence"/>
</dbReference>
<evidence type="ECO:0000313" key="2">
    <source>
        <dbReference type="Proteomes" id="UP000646484"/>
    </source>
</evidence>
<dbReference type="EMBL" id="JACOOH010000009">
    <property type="protein sequence ID" value="MBC5623127.1"/>
    <property type="molecule type" value="Genomic_DNA"/>
</dbReference>
<dbReference type="InterPro" id="IPR026403">
    <property type="entry name" value="Lipo_with_rSAM"/>
</dbReference>
<reference evidence="1 2" key="1">
    <citation type="submission" date="2020-08" db="EMBL/GenBank/DDBJ databases">
        <title>Genome public.</title>
        <authorList>
            <person name="Liu C."/>
            <person name="Sun Q."/>
        </authorList>
    </citation>
    <scope>NUCLEOTIDE SEQUENCE [LARGE SCALE GENOMIC DNA]</scope>
    <source>
        <strain evidence="1 2">NSJ-56</strain>
    </source>
</reference>